<dbReference type="Proteomes" id="UP000184363">
    <property type="component" value="Unassembled WGS sequence"/>
</dbReference>
<keyword evidence="4" id="KW-1185">Reference proteome</keyword>
<evidence type="ECO:0000256" key="2">
    <source>
        <dbReference type="SAM" id="Phobius"/>
    </source>
</evidence>
<evidence type="ECO:0000313" key="4">
    <source>
        <dbReference type="Proteomes" id="UP000184363"/>
    </source>
</evidence>
<sequence length="238" mass="25896">MTITRVPTTAEPGETMYQHAPPPPPVVPQRTQTSWLGRGRWYPIVVVLSAGILSFVPFVHAAVRTRRPLMQLTAVLYTAAVVAMFLLIDTDRGGGGAIAALMIIAAVHSVLIRPYVWPSLRGGPVADPAVAAALAARKRRQETRALIAGDPQLARELRIGRPDLPGRQYDDGGLVDLNNAPGWVIAQVCDIDRAVAEHIVRVRMMSGPFTTVDDVLALADVPYPLWDRVRERAVVIPI</sequence>
<feature type="transmembrane region" description="Helical" evidence="2">
    <location>
        <begin position="41"/>
        <end position="62"/>
    </location>
</feature>
<keyword evidence="2" id="KW-1133">Transmembrane helix</keyword>
<feature type="region of interest" description="Disordered" evidence="1">
    <location>
        <begin position="1"/>
        <end position="30"/>
    </location>
</feature>
<evidence type="ECO:0008006" key="5">
    <source>
        <dbReference type="Google" id="ProtNLM"/>
    </source>
</evidence>
<evidence type="ECO:0000313" key="3">
    <source>
        <dbReference type="EMBL" id="SHL28556.1"/>
    </source>
</evidence>
<dbReference type="AlphaFoldDB" id="A0A1M6ZDH7"/>
<dbReference type="InterPro" id="IPR010994">
    <property type="entry name" value="RuvA_2-like"/>
</dbReference>
<dbReference type="EMBL" id="FRAP01000023">
    <property type="protein sequence ID" value="SHL28556.1"/>
    <property type="molecule type" value="Genomic_DNA"/>
</dbReference>
<keyword evidence="2" id="KW-0812">Transmembrane</keyword>
<protein>
    <recommendedName>
        <fullName evidence="5">Helix-hairpin-helix motif-containing protein</fullName>
    </recommendedName>
</protein>
<keyword evidence="2" id="KW-0472">Membrane</keyword>
<reference evidence="3 4" key="1">
    <citation type="submission" date="2016-11" db="EMBL/GenBank/DDBJ databases">
        <authorList>
            <person name="Jaros S."/>
            <person name="Januszkiewicz K."/>
            <person name="Wedrychowicz H."/>
        </authorList>
    </citation>
    <scope>NUCLEOTIDE SEQUENCE [LARGE SCALE GENOMIC DNA]</scope>
    <source>
        <strain evidence="3 4">DSM 43832</strain>
    </source>
</reference>
<organism evidence="3 4">
    <name type="scientific">Pseudonocardia thermophila</name>
    <dbReference type="NCBI Taxonomy" id="1848"/>
    <lineage>
        <taxon>Bacteria</taxon>
        <taxon>Bacillati</taxon>
        <taxon>Actinomycetota</taxon>
        <taxon>Actinomycetes</taxon>
        <taxon>Pseudonocardiales</taxon>
        <taxon>Pseudonocardiaceae</taxon>
        <taxon>Pseudonocardia</taxon>
    </lineage>
</organism>
<dbReference type="SUPFAM" id="SSF47781">
    <property type="entry name" value="RuvA domain 2-like"/>
    <property type="match status" value="1"/>
</dbReference>
<accession>A0A1M6ZDH7</accession>
<feature type="transmembrane region" description="Helical" evidence="2">
    <location>
        <begin position="69"/>
        <end position="88"/>
    </location>
</feature>
<dbReference type="STRING" id="1848.SAMN05443637_12363"/>
<evidence type="ECO:0000256" key="1">
    <source>
        <dbReference type="SAM" id="MobiDB-lite"/>
    </source>
</evidence>
<name>A0A1M6ZDH7_PSETH</name>
<gene>
    <name evidence="3" type="ORF">SAMN05443637_12363</name>
</gene>
<proteinExistence type="predicted"/>
<feature type="transmembrane region" description="Helical" evidence="2">
    <location>
        <begin position="94"/>
        <end position="112"/>
    </location>
</feature>